<reference evidence="2" key="1">
    <citation type="submission" date="2023-04" db="EMBL/GenBank/DDBJ databases">
        <authorList>
            <consortium name="ELIXIR-Norway"/>
        </authorList>
    </citation>
    <scope>NUCLEOTIDE SEQUENCE [LARGE SCALE GENOMIC DNA]</scope>
</reference>
<evidence type="ECO:0000313" key="2">
    <source>
        <dbReference type="EMBL" id="CAI9153738.1"/>
    </source>
</evidence>
<dbReference type="EMBL" id="OX459946">
    <property type="protein sequence ID" value="CAI9153738.1"/>
    <property type="molecule type" value="Genomic_DNA"/>
</dbReference>
<proteinExistence type="predicted"/>
<accession>A0ABN8XZX0</accession>
<sequence length="179" mass="19119">MGRLQPSRDRSLRPHLGAPPSVDGRVSGGGGLAAPSGRRDAEALLVPLGVGSWAGLNHTRSGTAPGGGGTAPEPCRRVPVCPEPGFSVVHEEDLGRNCCPAPDTTGWAHCEDRTRERESTEQPRDNHASRCPGAQRPRCGLPTGVHRVWREESSEGRTAGSLLILKLLTKNHELRFFGN</sequence>
<evidence type="ECO:0000256" key="1">
    <source>
        <dbReference type="SAM" id="MobiDB-lite"/>
    </source>
</evidence>
<gene>
    <name evidence="2" type="ORF">MRATA1EN1_LOCUS2700</name>
</gene>
<keyword evidence="3" id="KW-1185">Reference proteome</keyword>
<organism evidence="2 3">
    <name type="scientific">Rangifer tarandus platyrhynchus</name>
    <name type="common">Svalbard reindeer</name>
    <dbReference type="NCBI Taxonomy" id="3082113"/>
    <lineage>
        <taxon>Eukaryota</taxon>
        <taxon>Metazoa</taxon>
        <taxon>Chordata</taxon>
        <taxon>Craniata</taxon>
        <taxon>Vertebrata</taxon>
        <taxon>Euteleostomi</taxon>
        <taxon>Mammalia</taxon>
        <taxon>Eutheria</taxon>
        <taxon>Laurasiatheria</taxon>
        <taxon>Artiodactyla</taxon>
        <taxon>Ruminantia</taxon>
        <taxon>Pecora</taxon>
        <taxon>Cervidae</taxon>
        <taxon>Odocoileinae</taxon>
        <taxon>Rangifer</taxon>
    </lineage>
</organism>
<evidence type="ECO:0000313" key="3">
    <source>
        <dbReference type="Proteomes" id="UP001176941"/>
    </source>
</evidence>
<feature type="compositionally biased region" description="Basic and acidic residues" evidence="1">
    <location>
        <begin position="113"/>
        <end position="128"/>
    </location>
</feature>
<feature type="region of interest" description="Disordered" evidence="1">
    <location>
        <begin position="113"/>
        <end position="137"/>
    </location>
</feature>
<feature type="region of interest" description="Disordered" evidence="1">
    <location>
        <begin position="1"/>
        <end position="36"/>
    </location>
</feature>
<name>A0ABN8XZX0_RANTA</name>
<feature type="compositionally biased region" description="Basic and acidic residues" evidence="1">
    <location>
        <begin position="1"/>
        <end position="12"/>
    </location>
</feature>
<protein>
    <submittedName>
        <fullName evidence="2">Uncharacterized protein</fullName>
    </submittedName>
</protein>
<dbReference type="Proteomes" id="UP001176941">
    <property type="component" value="Chromosome 10"/>
</dbReference>